<dbReference type="InterPro" id="IPR056798">
    <property type="entry name" value="ADH_Fe_C"/>
</dbReference>
<evidence type="ECO:0000259" key="2">
    <source>
        <dbReference type="Pfam" id="PF00465"/>
    </source>
</evidence>
<evidence type="ECO:0000256" key="1">
    <source>
        <dbReference type="ARBA" id="ARBA00023002"/>
    </source>
</evidence>
<dbReference type="Pfam" id="PF00465">
    <property type="entry name" value="Fe-ADH"/>
    <property type="match status" value="1"/>
</dbReference>
<evidence type="ECO:0000313" key="6">
    <source>
        <dbReference type="Proteomes" id="UP000443070"/>
    </source>
</evidence>
<dbReference type="PANTHER" id="PTHR43633:SF1">
    <property type="entry name" value="ALCOHOL DEHYDROGENASE YQHD"/>
    <property type="match status" value="1"/>
</dbReference>
<organism evidence="4 7">
    <name type="scientific">Phascolarctobacterium faecium</name>
    <dbReference type="NCBI Taxonomy" id="33025"/>
    <lineage>
        <taxon>Bacteria</taxon>
        <taxon>Bacillati</taxon>
        <taxon>Bacillota</taxon>
        <taxon>Negativicutes</taxon>
        <taxon>Acidaminococcales</taxon>
        <taxon>Acidaminococcaceae</taxon>
        <taxon>Phascolarctobacterium</taxon>
    </lineage>
</organism>
<dbReference type="GO" id="GO:0005829">
    <property type="term" value="C:cytosol"/>
    <property type="evidence" value="ECO:0007669"/>
    <property type="project" value="TreeGrafter"/>
</dbReference>
<evidence type="ECO:0000313" key="4">
    <source>
        <dbReference type="EMBL" id="MTT75802.1"/>
    </source>
</evidence>
<reference evidence="6 7" key="1">
    <citation type="journal article" date="2019" name="Nat. Med.">
        <title>A library of human gut bacterial isolates paired with longitudinal multiomics data enables mechanistic microbiome research.</title>
        <authorList>
            <person name="Poyet M."/>
            <person name="Groussin M."/>
            <person name="Gibbons S.M."/>
            <person name="Avila-Pacheco J."/>
            <person name="Jiang X."/>
            <person name="Kearney S.M."/>
            <person name="Perrotta A.R."/>
            <person name="Berdy B."/>
            <person name="Zhao S."/>
            <person name="Lieberman T.D."/>
            <person name="Swanson P.K."/>
            <person name="Smith M."/>
            <person name="Roesemann S."/>
            <person name="Alexander J.E."/>
            <person name="Rich S.A."/>
            <person name="Livny J."/>
            <person name="Vlamakis H."/>
            <person name="Clish C."/>
            <person name="Bullock K."/>
            <person name="Deik A."/>
            <person name="Scott J."/>
            <person name="Pierce K.A."/>
            <person name="Xavier R.J."/>
            <person name="Alm E.J."/>
        </authorList>
    </citation>
    <scope>NUCLEOTIDE SEQUENCE [LARGE SCALE GENOMIC DNA]</scope>
    <source>
        <strain evidence="4 7">BIOML-A13</strain>
        <strain evidence="5 6">BIOML-A3</strain>
    </source>
</reference>
<dbReference type="PANTHER" id="PTHR43633">
    <property type="entry name" value="ALCOHOL DEHYDROGENASE YQHD"/>
    <property type="match status" value="1"/>
</dbReference>
<dbReference type="Proteomes" id="UP000443070">
    <property type="component" value="Unassembled WGS sequence"/>
</dbReference>
<dbReference type="Gene3D" id="1.20.1090.10">
    <property type="entry name" value="Dehydroquinate synthase-like - alpha domain"/>
    <property type="match status" value="1"/>
</dbReference>
<dbReference type="Proteomes" id="UP000484547">
    <property type="component" value="Unassembled WGS sequence"/>
</dbReference>
<keyword evidence="1" id="KW-0560">Oxidoreductase</keyword>
<dbReference type="Pfam" id="PF25137">
    <property type="entry name" value="ADH_Fe_C"/>
    <property type="match status" value="1"/>
</dbReference>
<feature type="domain" description="Alcohol dehydrogenase iron-type/glycerol dehydrogenase GldA" evidence="2">
    <location>
        <begin position="9"/>
        <end position="177"/>
    </location>
</feature>
<dbReference type="Gene3D" id="3.40.50.1970">
    <property type="match status" value="1"/>
</dbReference>
<dbReference type="GO" id="GO:0008106">
    <property type="term" value="F:alcohol dehydrogenase (NADP+) activity"/>
    <property type="evidence" value="ECO:0007669"/>
    <property type="project" value="TreeGrafter"/>
</dbReference>
<protein>
    <submittedName>
        <fullName evidence="4">Iron-containing alcohol dehydrogenase</fullName>
    </submittedName>
</protein>
<dbReference type="PROSITE" id="PS00060">
    <property type="entry name" value="ADH_IRON_2"/>
    <property type="match status" value="1"/>
</dbReference>
<dbReference type="RefSeq" id="WP_155163869.1">
    <property type="nucleotide sequence ID" value="NZ_JBKYII010000001.1"/>
</dbReference>
<accession>A0A7X2XFR1</accession>
<proteinExistence type="predicted"/>
<dbReference type="InterPro" id="IPR018211">
    <property type="entry name" value="ADH_Fe_CS"/>
</dbReference>
<evidence type="ECO:0000313" key="5">
    <source>
        <dbReference type="EMBL" id="MTU03864.1"/>
    </source>
</evidence>
<dbReference type="GO" id="GO:1990002">
    <property type="term" value="F:methylglyoxal reductase (NADPH) (acetol producing) activity"/>
    <property type="evidence" value="ECO:0007669"/>
    <property type="project" value="TreeGrafter"/>
</dbReference>
<dbReference type="SUPFAM" id="SSF56796">
    <property type="entry name" value="Dehydroquinate synthase-like"/>
    <property type="match status" value="1"/>
</dbReference>
<dbReference type="EMBL" id="WNBW01000002">
    <property type="protein sequence ID" value="MTU03864.1"/>
    <property type="molecule type" value="Genomic_DNA"/>
</dbReference>
<evidence type="ECO:0000259" key="3">
    <source>
        <dbReference type="Pfam" id="PF25137"/>
    </source>
</evidence>
<keyword evidence="6" id="KW-1185">Reference proteome</keyword>
<dbReference type="FunFam" id="3.40.50.1970:FF:000003">
    <property type="entry name" value="Alcohol dehydrogenase, iron-containing"/>
    <property type="match status" value="1"/>
</dbReference>
<comment type="caution">
    <text evidence="4">The sequence shown here is derived from an EMBL/GenBank/DDBJ whole genome shotgun (WGS) entry which is preliminary data.</text>
</comment>
<sequence>MEQFKYYAPTKILFGKNTEAEVGELCKTQGASKVLVHFGGSSAKKSGLLDRVCGALQEAGLHYVTLGGVVPNPRLSKVYEGIEICRREKVDFILAVGGGSVIDSAKAIGYGITNPGDVWDYYSGKAPQACASIGAVLTIAAAGSEMSNASVITNEDGWLKRGLQSPYAYCKFAILNPELTCTLPPYQTASGCTDIIVHTLERYFTKPGVTSLALTDGMAEALLRNVMRNARLALQKPADYDVRAEIMWAGTLSHNDITGDRSQGDWASHQLEHELGGMFDIAHGAGLAAIWGSWARYVLKQNPCRFAQLAVNVLNVPYSFGNDEKTALEGIAAMEDFFRSIGMPTSISDMEIELTDTQIKELAHKCSFMGRRTIGGFVTLNAADMENIYRMAR</sequence>
<dbReference type="GO" id="GO:1990362">
    <property type="term" value="F:butanol dehydrogenase (NAD+) activity"/>
    <property type="evidence" value="ECO:0007669"/>
    <property type="project" value="InterPro"/>
</dbReference>
<dbReference type="GO" id="GO:0046872">
    <property type="term" value="F:metal ion binding"/>
    <property type="evidence" value="ECO:0007669"/>
    <property type="project" value="InterPro"/>
</dbReference>
<name>A0A7X2XFR1_9FIRM</name>
<dbReference type="EMBL" id="WNBM01000002">
    <property type="protein sequence ID" value="MTT75802.1"/>
    <property type="molecule type" value="Genomic_DNA"/>
</dbReference>
<dbReference type="AlphaFoldDB" id="A0A7X2XFR1"/>
<gene>
    <name evidence="4" type="ORF">GMD11_05900</name>
    <name evidence="5" type="ORF">GMD18_05545</name>
</gene>
<dbReference type="InterPro" id="IPR001670">
    <property type="entry name" value="ADH_Fe/GldA"/>
</dbReference>
<dbReference type="OrthoDB" id="9804734at2"/>
<dbReference type="CDD" id="cd08187">
    <property type="entry name" value="BDH"/>
    <property type="match status" value="1"/>
</dbReference>
<evidence type="ECO:0000313" key="7">
    <source>
        <dbReference type="Proteomes" id="UP000484547"/>
    </source>
</evidence>
<dbReference type="InterPro" id="IPR044731">
    <property type="entry name" value="BDH-like"/>
</dbReference>
<feature type="domain" description="Fe-containing alcohol dehydrogenase-like C-terminal" evidence="3">
    <location>
        <begin position="188"/>
        <end position="392"/>
    </location>
</feature>